<gene>
    <name evidence="2" type="ORF">DF3PB_1410008</name>
</gene>
<evidence type="ECO:0000259" key="1">
    <source>
        <dbReference type="Pfam" id="PF20093"/>
    </source>
</evidence>
<sequence>MSSLRDKRSSRIEDPLASATPAVRLAGRGQEVVIGTITSVAANGDVKVNFAGTPAGLPVAALTTALIGADDIGRRAALLFIEGDPARPLVLGLIREETTVVTAAGSDTQRAERGAALLDGERVVLTAQSEIELKCGKASITLTRAGKILIRGAYVLSRSSGANRIQGGSVEIN</sequence>
<dbReference type="InterPro" id="IPR045506">
    <property type="entry name" value="DUF6484"/>
</dbReference>
<name>A0A380T976_9ZZZZ</name>
<protein>
    <recommendedName>
        <fullName evidence="1">DUF6484 domain-containing protein</fullName>
    </recommendedName>
</protein>
<dbReference type="AlphaFoldDB" id="A0A380T976"/>
<feature type="domain" description="DUF6484" evidence="1">
    <location>
        <begin position="34"/>
        <end position="94"/>
    </location>
</feature>
<dbReference type="Pfam" id="PF20093">
    <property type="entry name" value="DUF6484"/>
    <property type="match status" value="1"/>
</dbReference>
<dbReference type="EMBL" id="UIDG01000048">
    <property type="protein sequence ID" value="SUS04722.1"/>
    <property type="molecule type" value="Genomic_DNA"/>
</dbReference>
<organism evidence="2">
    <name type="scientific">metagenome</name>
    <dbReference type="NCBI Taxonomy" id="256318"/>
    <lineage>
        <taxon>unclassified sequences</taxon>
        <taxon>metagenomes</taxon>
    </lineage>
</organism>
<proteinExistence type="predicted"/>
<accession>A0A380T976</accession>
<evidence type="ECO:0000313" key="2">
    <source>
        <dbReference type="EMBL" id="SUS04722.1"/>
    </source>
</evidence>
<reference evidence="2" key="1">
    <citation type="submission" date="2018-07" db="EMBL/GenBank/DDBJ databases">
        <authorList>
            <person name="Quirk P.G."/>
            <person name="Krulwich T.A."/>
        </authorList>
    </citation>
    <scope>NUCLEOTIDE SEQUENCE</scope>
</reference>